<dbReference type="EMBL" id="JAENHN010000002">
    <property type="protein sequence ID" value="MBK1809151.1"/>
    <property type="molecule type" value="Genomic_DNA"/>
</dbReference>
<evidence type="ECO:0000313" key="3">
    <source>
        <dbReference type="Proteomes" id="UP000596739"/>
    </source>
</evidence>
<name>A0ABS1EIG3_9CLOT</name>
<accession>A0ABS1EIG3</accession>
<keyword evidence="1" id="KW-0812">Transmembrane</keyword>
<feature type="transmembrane region" description="Helical" evidence="1">
    <location>
        <begin position="69"/>
        <end position="90"/>
    </location>
</feature>
<sequence>MKKNKYLDAFNEYKKTNDDAVSSAFDEIAKKYKEDFIVQGDLNKSKNNIANEKVRVHGLLKESESSLNIINGLIIPIVALLVTIETLIANKISDEILMFYICAIIIIVFFGLIALVKLELRISYRKNMCFICIDCLKELEDKININLHNSVSEEVAITVEQSKKPIEYKKDYSQTNGNWNVDINVYPLFIAKGIFKAIKYVGSRVKKK</sequence>
<dbReference type="Proteomes" id="UP000596739">
    <property type="component" value="Unassembled WGS sequence"/>
</dbReference>
<feature type="transmembrane region" description="Helical" evidence="1">
    <location>
        <begin position="96"/>
        <end position="116"/>
    </location>
</feature>
<keyword evidence="3" id="KW-1185">Reference proteome</keyword>
<evidence type="ECO:0000313" key="2">
    <source>
        <dbReference type="EMBL" id="MBK1809151.1"/>
    </source>
</evidence>
<keyword evidence="1" id="KW-1133">Transmembrane helix</keyword>
<protein>
    <submittedName>
        <fullName evidence="2">Uncharacterized protein</fullName>
    </submittedName>
</protein>
<proteinExistence type="predicted"/>
<reference evidence="3" key="1">
    <citation type="submission" date="2021-01" db="EMBL/GenBank/DDBJ databases">
        <title>Genome public.</title>
        <authorList>
            <person name="Liu C."/>
            <person name="Sun Q."/>
        </authorList>
    </citation>
    <scope>NUCLEOTIDE SEQUENCE [LARGE SCALE GENOMIC DNA]</scope>
    <source>
        <strain evidence="3">YIM B02505</strain>
    </source>
</reference>
<keyword evidence="1" id="KW-0472">Membrane</keyword>
<organism evidence="2 3">
    <name type="scientific">Clostridium yunnanense</name>
    <dbReference type="NCBI Taxonomy" id="2800325"/>
    <lineage>
        <taxon>Bacteria</taxon>
        <taxon>Bacillati</taxon>
        <taxon>Bacillota</taxon>
        <taxon>Clostridia</taxon>
        <taxon>Eubacteriales</taxon>
        <taxon>Clostridiaceae</taxon>
        <taxon>Clostridium</taxon>
    </lineage>
</organism>
<gene>
    <name evidence="2" type="ORF">JHL18_00620</name>
</gene>
<evidence type="ECO:0000256" key="1">
    <source>
        <dbReference type="SAM" id="Phobius"/>
    </source>
</evidence>
<dbReference type="RefSeq" id="WP_200265699.1">
    <property type="nucleotide sequence ID" value="NZ_JAENHN010000002.1"/>
</dbReference>
<comment type="caution">
    <text evidence="2">The sequence shown here is derived from an EMBL/GenBank/DDBJ whole genome shotgun (WGS) entry which is preliminary data.</text>
</comment>